<dbReference type="AlphaFoldDB" id="A0A212TCS0"/>
<accession>A0A212TCS0</accession>
<evidence type="ECO:0000256" key="1">
    <source>
        <dbReference type="SAM" id="SignalP"/>
    </source>
</evidence>
<keyword evidence="1" id="KW-0732">Signal</keyword>
<evidence type="ECO:0000313" key="2">
    <source>
        <dbReference type="EMBL" id="SNC63812.1"/>
    </source>
</evidence>
<dbReference type="OrthoDB" id="9946333at2"/>
<dbReference type="Proteomes" id="UP000197215">
    <property type="component" value="Unassembled WGS sequence"/>
</dbReference>
<evidence type="ECO:0000313" key="3">
    <source>
        <dbReference type="Proteomes" id="UP000197215"/>
    </source>
</evidence>
<name>A0A212TCS0_9BURK</name>
<feature type="chain" id="PRO_5012578101" evidence="1">
    <location>
        <begin position="22"/>
        <end position="118"/>
    </location>
</feature>
<sequence>MTRSLRLISIALLLCIGLLQAQWQGFAHAIEHAHHIEQVVSFESNGHLNQDQPTAQQKDFHHCAAYDSLTLAHALAGTPEANLLSHAKHVAEKFYESQQASIEAYSAFDARGPPNSHA</sequence>
<gene>
    <name evidence="2" type="ORF">SAMN06295916_0965</name>
</gene>
<dbReference type="EMBL" id="FYEX01000001">
    <property type="protein sequence ID" value="SNC63812.1"/>
    <property type="molecule type" value="Genomic_DNA"/>
</dbReference>
<organism evidence="2 3">
    <name type="scientific">Polynucleobacter victoriensis</name>
    <dbReference type="NCBI Taxonomy" id="2049319"/>
    <lineage>
        <taxon>Bacteria</taxon>
        <taxon>Pseudomonadati</taxon>
        <taxon>Pseudomonadota</taxon>
        <taxon>Betaproteobacteria</taxon>
        <taxon>Burkholderiales</taxon>
        <taxon>Burkholderiaceae</taxon>
        <taxon>Polynucleobacter</taxon>
    </lineage>
</organism>
<keyword evidence="3" id="KW-1185">Reference proteome</keyword>
<feature type="signal peptide" evidence="1">
    <location>
        <begin position="1"/>
        <end position="21"/>
    </location>
</feature>
<reference evidence="2 3" key="1">
    <citation type="submission" date="2017-06" db="EMBL/GenBank/DDBJ databases">
        <authorList>
            <person name="Kim H.J."/>
            <person name="Triplett B.A."/>
        </authorList>
    </citation>
    <scope>NUCLEOTIDE SEQUENCE [LARGE SCALE GENOMIC DNA]</scope>
    <source>
        <strain evidence="2 3">MWH-VicM1</strain>
    </source>
</reference>
<protein>
    <submittedName>
        <fullName evidence="2">Uncharacterized protein</fullName>
    </submittedName>
</protein>
<dbReference type="RefSeq" id="WP_088812816.1">
    <property type="nucleotide sequence ID" value="NZ_FYEX01000001.1"/>
</dbReference>
<proteinExistence type="predicted"/>